<dbReference type="Pfam" id="PF19845">
    <property type="entry name" value="DUF6320"/>
    <property type="match status" value="1"/>
</dbReference>
<protein>
    <recommendedName>
        <fullName evidence="4">Zinc ribbon domain-containing protein</fullName>
    </recommendedName>
</protein>
<reference evidence="2" key="1">
    <citation type="submission" date="2021-04" db="EMBL/GenBank/DDBJ databases">
        <title>Proteiniclasticum sedimins sp. nov., an obligate anaerobic bacterium isolated from anaerobic sludge.</title>
        <authorList>
            <person name="Liu J."/>
        </authorList>
    </citation>
    <scope>NUCLEOTIDE SEQUENCE</scope>
    <source>
        <strain evidence="2">BAD-10</strain>
    </source>
</reference>
<evidence type="ECO:0000313" key="2">
    <source>
        <dbReference type="EMBL" id="MBR0576118.1"/>
    </source>
</evidence>
<gene>
    <name evidence="2" type="ORF">KCG48_07155</name>
</gene>
<comment type="caution">
    <text evidence="2">The sequence shown here is derived from an EMBL/GenBank/DDBJ whole genome shotgun (WGS) entry which is preliminary data.</text>
</comment>
<feature type="transmembrane region" description="Helical" evidence="1">
    <location>
        <begin position="189"/>
        <end position="209"/>
    </location>
</feature>
<keyword evidence="1" id="KW-1133">Transmembrane helix</keyword>
<feature type="transmembrane region" description="Helical" evidence="1">
    <location>
        <begin position="108"/>
        <end position="127"/>
    </location>
</feature>
<dbReference type="AlphaFoldDB" id="A0A941HR17"/>
<evidence type="ECO:0000256" key="1">
    <source>
        <dbReference type="SAM" id="Phobius"/>
    </source>
</evidence>
<dbReference type="EMBL" id="JAGSCS010000007">
    <property type="protein sequence ID" value="MBR0576118.1"/>
    <property type="molecule type" value="Genomic_DNA"/>
</dbReference>
<keyword evidence="1" id="KW-0812">Transmembrane</keyword>
<evidence type="ECO:0008006" key="4">
    <source>
        <dbReference type="Google" id="ProtNLM"/>
    </source>
</evidence>
<feature type="transmembrane region" description="Helical" evidence="1">
    <location>
        <begin position="133"/>
        <end position="153"/>
    </location>
</feature>
<name>A0A941HR17_9CLOT</name>
<accession>A0A941HR17</accession>
<proteinExistence type="predicted"/>
<dbReference type="RefSeq" id="WP_211800902.1">
    <property type="nucleotide sequence ID" value="NZ_JAGSCS010000007.1"/>
</dbReference>
<sequence>MRRCHHCLVDVEGNWEVCPLCGNPLLGTEKEATPSPFPDIPLTFKKHLAIKILSFISITVVLVAFLIRMIWPTKLNWPLMVFFGALSMWLVVATIIRKRRNIAKGIVYQIALLSLLSIFWDYTIGWRGWSLDYAIPLLCGTAIVAMFIAVQVVKLEVRDYILYIVIASLLGLIPLLFLLFQWVSHPFPSFFSVVLSIIMLVGTVIFRGGEIWAELQKRMHL</sequence>
<feature type="transmembrane region" description="Helical" evidence="1">
    <location>
        <begin position="77"/>
        <end position="96"/>
    </location>
</feature>
<organism evidence="2 3">
    <name type="scientific">Proteiniclasticum sediminis</name>
    <dbReference type="NCBI Taxonomy" id="2804028"/>
    <lineage>
        <taxon>Bacteria</taxon>
        <taxon>Bacillati</taxon>
        <taxon>Bacillota</taxon>
        <taxon>Clostridia</taxon>
        <taxon>Eubacteriales</taxon>
        <taxon>Clostridiaceae</taxon>
        <taxon>Proteiniclasticum</taxon>
    </lineage>
</organism>
<feature type="transmembrane region" description="Helical" evidence="1">
    <location>
        <begin position="160"/>
        <end position="183"/>
    </location>
</feature>
<dbReference type="InterPro" id="IPR046283">
    <property type="entry name" value="DUF6320"/>
</dbReference>
<evidence type="ECO:0000313" key="3">
    <source>
        <dbReference type="Proteomes" id="UP000675379"/>
    </source>
</evidence>
<keyword evidence="3" id="KW-1185">Reference proteome</keyword>
<keyword evidence="1" id="KW-0472">Membrane</keyword>
<feature type="transmembrane region" description="Helical" evidence="1">
    <location>
        <begin position="52"/>
        <end position="71"/>
    </location>
</feature>
<dbReference type="Proteomes" id="UP000675379">
    <property type="component" value="Unassembled WGS sequence"/>
</dbReference>